<protein>
    <submittedName>
        <fullName evidence="2">Uncharacterized protein</fullName>
    </submittedName>
</protein>
<sequence length="183" mass="21092">MKTSSNKKPRHRHDRKVLVAEESTKNWADSDSESSSTSSSSSDSEQEEVHCLMANQTDDDETELSKLQAETEMLNDETSELKAEIEALNQLNSPKLSENGKAGIGFSKPESFKPNWLKNRLDKDKAKAGQKPFVSNQSWRNSKKVKLGWKKFQQRRDQHDQNHRIQFCKLSRSVRSDRRSELR</sequence>
<evidence type="ECO:0000256" key="1">
    <source>
        <dbReference type="SAM" id="MobiDB-lite"/>
    </source>
</evidence>
<feature type="region of interest" description="Disordered" evidence="1">
    <location>
        <begin position="1"/>
        <end position="64"/>
    </location>
</feature>
<feature type="compositionally biased region" description="Basic and acidic residues" evidence="1">
    <location>
        <begin position="154"/>
        <end position="163"/>
    </location>
</feature>
<reference evidence="2 3" key="1">
    <citation type="journal article" date="2015" name="Proc. Natl. Acad. Sci. U.S.A.">
        <title>The resurrection genome of Boea hygrometrica: A blueprint for survival of dehydration.</title>
        <authorList>
            <person name="Xiao L."/>
            <person name="Yang G."/>
            <person name="Zhang L."/>
            <person name="Yang X."/>
            <person name="Zhao S."/>
            <person name="Ji Z."/>
            <person name="Zhou Q."/>
            <person name="Hu M."/>
            <person name="Wang Y."/>
            <person name="Chen M."/>
            <person name="Xu Y."/>
            <person name="Jin H."/>
            <person name="Xiao X."/>
            <person name="Hu G."/>
            <person name="Bao F."/>
            <person name="Hu Y."/>
            <person name="Wan P."/>
            <person name="Li L."/>
            <person name="Deng X."/>
            <person name="Kuang T."/>
            <person name="Xiang C."/>
            <person name="Zhu J.K."/>
            <person name="Oliver M.J."/>
            <person name="He Y."/>
        </authorList>
    </citation>
    <scope>NUCLEOTIDE SEQUENCE [LARGE SCALE GENOMIC DNA]</scope>
    <source>
        <strain evidence="3">cv. XS01</strain>
    </source>
</reference>
<feature type="compositionally biased region" description="Basic residues" evidence="1">
    <location>
        <begin position="141"/>
        <end position="153"/>
    </location>
</feature>
<dbReference type="Proteomes" id="UP000250235">
    <property type="component" value="Unassembled WGS sequence"/>
</dbReference>
<feature type="compositionally biased region" description="Basic and acidic residues" evidence="1">
    <location>
        <begin position="174"/>
        <end position="183"/>
    </location>
</feature>
<evidence type="ECO:0000313" key="2">
    <source>
        <dbReference type="EMBL" id="KZV30665.1"/>
    </source>
</evidence>
<name>A0A2Z7B9C7_9LAMI</name>
<feature type="compositionally biased region" description="Basic residues" evidence="1">
    <location>
        <begin position="1"/>
        <end position="15"/>
    </location>
</feature>
<proteinExistence type="predicted"/>
<organism evidence="2 3">
    <name type="scientific">Dorcoceras hygrometricum</name>
    <dbReference type="NCBI Taxonomy" id="472368"/>
    <lineage>
        <taxon>Eukaryota</taxon>
        <taxon>Viridiplantae</taxon>
        <taxon>Streptophyta</taxon>
        <taxon>Embryophyta</taxon>
        <taxon>Tracheophyta</taxon>
        <taxon>Spermatophyta</taxon>
        <taxon>Magnoliopsida</taxon>
        <taxon>eudicotyledons</taxon>
        <taxon>Gunneridae</taxon>
        <taxon>Pentapetalae</taxon>
        <taxon>asterids</taxon>
        <taxon>lamiids</taxon>
        <taxon>Lamiales</taxon>
        <taxon>Gesneriaceae</taxon>
        <taxon>Didymocarpoideae</taxon>
        <taxon>Trichosporeae</taxon>
        <taxon>Loxocarpinae</taxon>
        <taxon>Dorcoceras</taxon>
    </lineage>
</organism>
<keyword evidence="3" id="KW-1185">Reference proteome</keyword>
<dbReference type="EMBL" id="KV008026">
    <property type="protein sequence ID" value="KZV30665.1"/>
    <property type="molecule type" value="Genomic_DNA"/>
</dbReference>
<gene>
    <name evidence="2" type="ORF">F511_43367</name>
</gene>
<dbReference type="AlphaFoldDB" id="A0A2Z7B9C7"/>
<feature type="region of interest" description="Disordered" evidence="1">
    <location>
        <begin position="94"/>
        <end position="183"/>
    </location>
</feature>
<feature type="compositionally biased region" description="Low complexity" evidence="1">
    <location>
        <begin position="33"/>
        <end position="43"/>
    </location>
</feature>
<accession>A0A2Z7B9C7</accession>
<evidence type="ECO:0000313" key="3">
    <source>
        <dbReference type="Proteomes" id="UP000250235"/>
    </source>
</evidence>